<evidence type="ECO:0000313" key="1">
    <source>
        <dbReference type="EMBL" id="RDH33414.1"/>
    </source>
</evidence>
<dbReference type="EMBL" id="KZ852046">
    <property type="protein sequence ID" value="RDH33414.1"/>
    <property type="molecule type" value="Genomic_DNA"/>
</dbReference>
<name>A0A3F3Q2G3_9EURO</name>
<dbReference type="AlphaFoldDB" id="A0A3F3Q2G3"/>
<dbReference type="GeneID" id="38134515"/>
<proteinExistence type="predicted"/>
<protein>
    <submittedName>
        <fullName evidence="1">Uncharacterized protein</fullName>
    </submittedName>
</protein>
<reference evidence="1 2" key="1">
    <citation type="submission" date="2018-07" db="EMBL/GenBank/DDBJ databases">
        <title>The genomes of Aspergillus section Nigri reveals drivers in fungal speciation.</title>
        <authorList>
            <consortium name="DOE Joint Genome Institute"/>
            <person name="Vesth T.C."/>
            <person name="Nybo J."/>
            <person name="Theobald S."/>
            <person name="Brandl J."/>
            <person name="Frisvad J.C."/>
            <person name="Nielsen K.F."/>
            <person name="Lyhne E.K."/>
            <person name="Kogle M.E."/>
            <person name="Kuo A."/>
            <person name="Riley R."/>
            <person name="Clum A."/>
            <person name="Nolan M."/>
            <person name="Lipzen A."/>
            <person name="Salamov A."/>
            <person name="Henrissat B."/>
            <person name="Wiebenga A."/>
            <person name="De vries R.P."/>
            <person name="Grigoriev I.V."/>
            <person name="Mortensen U.H."/>
            <person name="Andersen M.R."/>
            <person name="Baker S.E."/>
        </authorList>
    </citation>
    <scope>NUCLEOTIDE SEQUENCE [LARGE SCALE GENOMIC DNA]</scope>
    <source>
        <strain evidence="1 2">CBS 139.54b</strain>
    </source>
</reference>
<sequence>MDKTGKTGRRGSSDYRLQLIWKSKWGRVHGREEHFRRSALSLSRKLGPLVKPDQGPPLFAAAGL</sequence>
<dbReference type="RefSeq" id="XP_026626436.1">
    <property type="nucleotide sequence ID" value="XM_026766159.1"/>
</dbReference>
<keyword evidence="2" id="KW-1185">Reference proteome</keyword>
<dbReference type="Proteomes" id="UP000253729">
    <property type="component" value="Unassembled WGS sequence"/>
</dbReference>
<gene>
    <name evidence="1" type="ORF">BDQ94DRAFT_143090</name>
</gene>
<organism evidence="1 2">
    <name type="scientific">Aspergillus welwitschiae</name>
    <dbReference type="NCBI Taxonomy" id="1341132"/>
    <lineage>
        <taxon>Eukaryota</taxon>
        <taxon>Fungi</taxon>
        <taxon>Dikarya</taxon>
        <taxon>Ascomycota</taxon>
        <taxon>Pezizomycotina</taxon>
        <taxon>Eurotiomycetes</taxon>
        <taxon>Eurotiomycetidae</taxon>
        <taxon>Eurotiales</taxon>
        <taxon>Aspergillaceae</taxon>
        <taxon>Aspergillus</taxon>
        <taxon>Aspergillus subgen. Circumdati</taxon>
    </lineage>
</organism>
<accession>A0A3F3Q2G3</accession>
<evidence type="ECO:0000313" key="2">
    <source>
        <dbReference type="Proteomes" id="UP000253729"/>
    </source>
</evidence>